<evidence type="ECO:0000256" key="2">
    <source>
        <dbReference type="SAM" id="MobiDB-lite"/>
    </source>
</evidence>
<feature type="compositionally biased region" description="Polar residues" evidence="2">
    <location>
        <begin position="31"/>
        <end position="42"/>
    </location>
</feature>
<dbReference type="EMBL" id="PDNA01000082">
    <property type="protein sequence ID" value="PGH15515.1"/>
    <property type="molecule type" value="Genomic_DNA"/>
</dbReference>
<evidence type="ECO:0008006" key="8">
    <source>
        <dbReference type="Google" id="ProtNLM"/>
    </source>
</evidence>
<dbReference type="Pfam" id="PF21048">
    <property type="entry name" value="Rad26-like_N"/>
    <property type="match status" value="1"/>
</dbReference>
<feature type="domain" description="Rad26-like C-terminal" evidence="4">
    <location>
        <begin position="757"/>
        <end position="819"/>
    </location>
</feature>
<accession>A0A2B7Y2U4</accession>
<sequence length="826" mass="92240">MDDDNYDDYFSDDGIDDLPAGALLELEQNAYEATQRQRSESINIPRPTVNAPPALQRNSTSADSRNAPPQPKPPVLQDPSLLLRPPLSFGQGYLKDLDAGVLDDGYEQAITVGEDEDVVYEQDDSRRALQPTRGVDAHRAIQNRSLRNVSTQEDSGTVDAEPSRARGSPIPREHSVSFRASQQTLAGYGGGEAMDTAATSQALAEIEEMRQQIEQLTRDRERVLQDLADAKSIAEAKAGEIAIIRANQIKMEKNYDRQMSALKDSMTDDARKHQAQVEAAIMESNRLATENAFLKQDAQEAQEEVNRANAIRKTLARTDDNNGGPITPRKSRILPLRDGFDDDEMMASPTKSAGRRSKRGTPSAAGKRKRKATEDSPVQARALDLSETFEISDDHGVLTTEPTDIEHVKASRPKREDRNVQMIRKILNHRTYPHKARDMEVFTTLSFPSEPGRLFSSFILEATTTRVLENYAVEYAKAVIALWARSMKESFYKPVELFMGIIKYILYLDTPRIAPQLIEDLLAVLQTSAYVNGVPRFLNSPVSHLNLGQLKQTPRNELHPEVNSSEILDILYLVAGGCQYDISSTREFWQNMSYDAILIMLNCSQPITDIIATFNLLSYSIIPDTFGPILRTPEEQAANENYIIDRVANLLSEHPRVDEGEQPYSPWQIATLRIEAMSLLSEIAFSFPDASPDGRSRAGRVVATHPSALARVFRAMHDELDALYSYPPERALHATLVNGLTRLAYGLVIRDFRHDVNMSAKLRIVRGATQKHLVVLTRLAFCDGPVLEAGIEDETVEMAHEMLEEAVNPQEAEALLEAFRSSKNEE</sequence>
<dbReference type="Pfam" id="PF12331">
    <property type="entry name" value="Rad26-like_helical_rpts"/>
    <property type="match status" value="1"/>
</dbReference>
<proteinExistence type="predicted"/>
<evidence type="ECO:0000259" key="3">
    <source>
        <dbReference type="Pfam" id="PF12331"/>
    </source>
</evidence>
<organism evidence="6 7">
    <name type="scientific">Polytolypa hystricis (strain UAMH7299)</name>
    <dbReference type="NCBI Taxonomy" id="1447883"/>
    <lineage>
        <taxon>Eukaryota</taxon>
        <taxon>Fungi</taxon>
        <taxon>Dikarya</taxon>
        <taxon>Ascomycota</taxon>
        <taxon>Pezizomycotina</taxon>
        <taxon>Eurotiomycetes</taxon>
        <taxon>Eurotiomycetidae</taxon>
        <taxon>Onygenales</taxon>
        <taxon>Onygenales incertae sedis</taxon>
        <taxon>Polytolypa</taxon>
    </lineage>
</organism>
<feature type="domain" description="Rad26-like helical repeats" evidence="3">
    <location>
        <begin position="524"/>
        <end position="748"/>
    </location>
</feature>
<dbReference type="AlphaFoldDB" id="A0A2B7Y2U4"/>
<feature type="compositionally biased region" description="Polar residues" evidence="2">
    <location>
        <begin position="142"/>
        <end position="155"/>
    </location>
</feature>
<name>A0A2B7Y2U4_POLH7</name>
<feature type="domain" description="Rad26-like N-terminal" evidence="5">
    <location>
        <begin position="424"/>
        <end position="462"/>
    </location>
</feature>
<evidence type="ECO:0000313" key="6">
    <source>
        <dbReference type="EMBL" id="PGH15515.1"/>
    </source>
</evidence>
<gene>
    <name evidence="6" type="ORF">AJ80_05532</name>
</gene>
<dbReference type="Pfam" id="PF21046">
    <property type="entry name" value="Rad26-like_C"/>
    <property type="match status" value="1"/>
</dbReference>
<feature type="region of interest" description="Disordered" evidence="2">
    <location>
        <begin position="312"/>
        <end position="381"/>
    </location>
</feature>
<reference evidence="6 7" key="1">
    <citation type="submission" date="2017-10" db="EMBL/GenBank/DDBJ databases">
        <title>Comparative genomics in systemic dimorphic fungi from Ajellomycetaceae.</title>
        <authorList>
            <person name="Munoz J.F."/>
            <person name="Mcewen J.G."/>
            <person name="Clay O.K."/>
            <person name="Cuomo C.A."/>
        </authorList>
    </citation>
    <scope>NUCLEOTIDE SEQUENCE [LARGE SCALE GENOMIC DNA]</scope>
    <source>
        <strain evidence="6 7">UAMH7299</strain>
    </source>
</reference>
<dbReference type="InterPro" id="IPR048379">
    <property type="entry name" value="Rad26-like_C"/>
</dbReference>
<dbReference type="OrthoDB" id="5245063at2759"/>
<evidence type="ECO:0000259" key="5">
    <source>
        <dbReference type="Pfam" id="PF21048"/>
    </source>
</evidence>
<evidence type="ECO:0000256" key="1">
    <source>
        <dbReference type="SAM" id="Coils"/>
    </source>
</evidence>
<dbReference type="Proteomes" id="UP000224634">
    <property type="component" value="Unassembled WGS sequence"/>
</dbReference>
<feature type="region of interest" description="Disordered" evidence="2">
    <location>
        <begin position="29"/>
        <end position="83"/>
    </location>
</feature>
<feature type="coiled-coil region" evidence="1">
    <location>
        <begin position="199"/>
        <end position="233"/>
    </location>
</feature>
<comment type="caution">
    <text evidence="6">The sequence shown here is derived from an EMBL/GenBank/DDBJ whole genome shotgun (WGS) entry which is preliminary data.</text>
</comment>
<keyword evidence="7" id="KW-1185">Reference proteome</keyword>
<keyword evidence="1" id="KW-0175">Coiled coil</keyword>
<feature type="region of interest" description="Disordered" evidence="2">
    <location>
        <begin position="121"/>
        <end position="172"/>
    </location>
</feature>
<dbReference type="InterPro" id="IPR022093">
    <property type="entry name" value="Rad26-like_helical"/>
</dbReference>
<protein>
    <recommendedName>
        <fullName evidence="8">DNA repair protein Rad26</fullName>
    </recommendedName>
</protein>
<evidence type="ECO:0000313" key="7">
    <source>
        <dbReference type="Proteomes" id="UP000224634"/>
    </source>
</evidence>
<dbReference type="InterPro" id="IPR048380">
    <property type="entry name" value="Rad26-like_N"/>
</dbReference>
<evidence type="ECO:0000259" key="4">
    <source>
        <dbReference type="Pfam" id="PF21046"/>
    </source>
</evidence>
<dbReference type="STRING" id="1447883.A0A2B7Y2U4"/>